<gene>
    <name evidence="2" type="ORF">M404DRAFT_8362</name>
</gene>
<proteinExistence type="predicted"/>
<feature type="region of interest" description="Disordered" evidence="1">
    <location>
        <begin position="270"/>
        <end position="317"/>
    </location>
</feature>
<accession>A0A0C3KD53</accession>
<sequence length="317" mass="37303">MTNYFWPHSPVTETQLDYIMQIHYMIEVADEGVFSVNVTNLYDQDLVATHHTFIPIIYLPHFCHLFWRQYLLIKLYSHFLKEKKKKTPLILSYIPKAIGHLDNVMGAIIHPCQRDSIKHLHLWHSQPFEEYLVVEYLISHYDQDIMEDFQWQFDSNIELIWLDNYWEKYEWHLPMVLCGSSYQYDTVLQWYKQGLNIEWTIVSVMTSCLESSEEAQQPEVSILTNSSMQIDENPIQNESTVMHSSKFSEENIEMDPPPPNQLALLRKQLMEEEVDDGPQPSKRQTTTPRTSATEPFAQMQPRGFIPSLPSPHQGPNI</sequence>
<reference evidence="3" key="2">
    <citation type="submission" date="2015-01" db="EMBL/GenBank/DDBJ databases">
        <title>Evolutionary Origins and Diversification of the Mycorrhizal Mutualists.</title>
        <authorList>
            <consortium name="DOE Joint Genome Institute"/>
            <consortium name="Mycorrhizal Genomics Consortium"/>
            <person name="Kohler A."/>
            <person name="Kuo A."/>
            <person name="Nagy L.G."/>
            <person name="Floudas D."/>
            <person name="Copeland A."/>
            <person name="Barry K.W."/>
            <person name="Cichocki N."/>
            <person name="Veneault-Fourrey C."/>
            <person name="LaButti K."/>
            <person name="Lindquist E.A."/>
            <person name="Lipzen A."/>
            <person name="Lundell T."/>
            <person name="Morin E."/>
            <person name="Murat C."/>
            <person name="Riley R."/>
            <person name="Ohm R."/>
            <person name="Sun H."/>
            <person name="Tunlid A."/>
            <person name="Henrissat B."/>
            <person name="Grigoriev I.V."/>
            <person name="Hibbett D.S."/>
            <person name="Martin F."/>
        </authorList>
    </citation>
    <scope>NUCLEOTIDE SEQUENCE [LARGE SCALE GENOMIC DNA]</scope>
    <source>
        <strain evidence="3">Marx 270</strain>
    </source>
</reference>
<dbReference type="OrthoDB" id="10311005at2759"/>
<name>A0A0C3KD53_PISTI</name>
<dbReference type="EMBL" id="KN831959">
    <property type="protein sequence ID" value="KIO07557.1"/>
    <property type="molecule type" value="Genomic_DNA"/>
</dbReference>
<feature type="compositionally biased region" description="Polar residues" evidence="1">
    <location>
        <begin position="281"/>
        <end position="293"/>
    </location>
</feature>
<dbReference type="Proteomes" id="UP000054217">
    <property type="component" value="Unassembled WGS sequence"/>
</dbReference>
<evidence type="ECO:0000256" key="1">
    <source>
        <dbReference type="SAM" id="MobiDB-lite"/>
    </source>
</evidence>
<evidence type="ECO:0000313" key="3">
    <source>
        <dbReference type="Proteomes" id="UP000054217"/>
    </source>
</evidence>
<protein>
    <submittedName>
        <fullName evidence="2">Uncharacterized protein</fullName>
    </submittedName>
</protein>
<dbReference type="InParanoid" id="A0A0C3KD53"/>
<keyword evidence="3" id="KW-1185">Reference proteome</keyword>
<reference evidence="2 3" key="1">
    <citation type="submission" date="2014-04" db="EMBL/GenBank/DDBJ databases">
        <authorList>
            <consortium name="DOE Joint Genome Institute"/>
            <person name="Kuo A."/>
            <person name="Kohler A."/>
            <person name="Costa M.D."/>
            <person name="Nagy L.G."/>
            <person name="Floudas D."/>
            <person name="Copeland A."/>
            <person name="Barry K.W."/>
            <person name="Cichocki N."/>
            <person name="Veneault-Fourrey C."/>
            <person name="LaButti K."/>
            <person name="Lindquist E.A."/>
            <person name="Lipzen A."/>
            <person name="Lundell T."/>
            <person name="Morin E."/>
            <person name="Murat C."/>
            <person name="Sun H."/>
            <person name="Tunlid A."/>
            <person name="Henrissat B."/>
            <person name="Grigoriev I.V."/>
            <person name="Hibbett D.S."/>
            <person name="Martin F."/>
            <person name="Nordberg H.P."/>
            <person name="Cantor M.N."/>
            <person name="Hua S.X."/>
        </authorList>
    </citation>
    <scope>NUCLEOTIDE SEQUENCE [LARGE SCALE GENOMIC DNA]</scope>
    <source>
        <strain evidence="2 3">Marx 270</strain>
    </source>
</reference>
<dbReference type="HOGENOM" id="CLU_877493_0_0_1"/>
<organism evidence="2 3">
    <name type="scientific">Pisolithus tinctorius Marx 270</name>
    <dbReference type="NCBI Taxonomy" id="870435"/>
    <lineage>
        <taxon>Eukaryota</taxon>
        <taxon>Fungi</taxon>
        <taxon>Dikarya</taxon>
        <taxon>Basidiomycota</taxon>
        <taxon>Agaricomycotina</taxon>
        <taxon>Agaricomycetes</taxon>
        <taxon>Agaricomycetidae</taxon>
        <taxon>Boletales</taxon>
        <taxon>Sclerodermatineae</taxon>
        <taxon>Pisolithaceae</taxon>
        <taxon>Pisolithus</taxon>
    </lineage>
</organism>
<dbReference type="AlphaFoldDB" id="A0A0C3KD53"/>
<evidence type="ECO:0000313" key="2">
    <source>
        <dbReference type="EMBL" id="KIO07557.1"/>
    </source>
</evidence>